<dbReference type="EMBL" id="GEDC01019354">
    <property type="protein sequence ID" value="JAS17944.1"/>
    <property type="molecule type" value="Transcribed_RNA"/>
</dbReference>
<dbReference type="PROSITE" id="PS00223">
    <property type="entry name" value="ANNEXIN_1"/>
    <property type="match status" value="1"/>
</dbReference>
<name>A0A1B6CWZ7_9HEMI</name>
<dbReference type="InterPro" id="IPR018502">
    <property type="entry name" value="Annexin_repeat"/>
</dbReference>
<dbReference type="GO" id="GO:0005737">
    <property type="term" value="C:cytoplasm"/>
    <property type="evidence" value="ECO:0007669"/>
    <property type="project" value="TreeGrafter"/>
</dbReference>
<dbReference type="FunFam" id="1.10.220.10:FF:000004">
    <property type="entry name" value="Annexin"/>
    <property type="match status" value="1"/>
</dbReference>
<dbReference type="SUPFAM" id="SSF47874">
    <property type="entry name" value="Annexin"/>
    <property type="match status" value="1"/>
</dbReference>
<dbReference type="GO" id="GO:0005886">
    <property type="term" value="C:plasma membrane"/>
    <property type="evidence" value="ECO:0007669"/>
    <property type="project" value="TreeGrafter"/>
</dbReference>
<dbReference type="GO" id="GO:0005544">
    <property type="term" value="F:calcium-dependent phospholipid binding"/>
    <property type="evidence" value="ECO:0007669"/>
    <property type="project" value="UniProtKB-KW"/>
</dbReference>
<dbReference type="GO" id="GO:0001786">
    <property type="term" value="F:phosphatidylserine binding"/>
    <property type="evidence" value="ECO:0007669"/>
    <property type="project" value="TreeGrafter"/>
</dbReference>
<dbReference type="GO" id="GO:0012506">
    <property type="term" value="C:vesicle membrane"/>
    <property type="evidence" value="ECO:0007669"/>
    <property type="project" value="TreeGrafter"/>
</dbReference>
<dbReference type="InterPro" id="IPR018252">
    <property type="entry name" value="Annexin_repeat_CS"/>
</dbReference>
<protein>
    <recommendedName>
        <fullName evidence="6">Annexin</fullName>
    </recommendedName>
</protein>
<dbReference type="FunFam" id="1.10.220.10:FF:000010">
    <property type="entry name" value="Annexin"/>
    <property type="match status" value="1"/>
</dbReference>
<reference evidence="7" key="1">
    <citation type="submission" date="2015-12" db="EMBL/GenBank/DDBJ databases">
        <title>De novo transcriptome assembly of four potential Pierce s Disease insect vectors from Arizona vineyards.</title>
        <authorList>
            <person name="Tassone E.E."/>
        </authorList>
    </citation>
    <scope>NUCLEOTIDE SEQUENCE</scope>
</reference>
<dbReference type="PANTHER" id="PTHR10502">
    <property type="entry name" value="ANNEXIN"/>
    <property type="match status" value="1"/>
</dbReference>
<dbReference type="AlphaFoldDB" id="A0A1B6CWZ7"/>
<evidence type="ECO:0000256" key="6">
    <source>
        <dbReference type="RuleBase" id="RU003540"/>
    </source>
</evidence>
<organism evidence="7">
    <name type="scientific">Clastoptera arizonana</name>
    <name type="common">Arizona spittle bug</name>
    <dbReference type="NCBI Taxonomy" id="38151"/>
    <lineage>
        <taxon>Eukaryota</taxon>
        <taxon>Metazoa</taxon>
        <taxon>Ecdysozoa</taxon>
        <taxon>Arthropoda</taxon>
        <taxon>Hexapoda</taxon>
        <taxon>Insecta</taxon>
        <taxon>Pterygota</taxon>
        <taxon>Neoptera</taxon>
        <taxon>Paraneoptera</taxon>
        <taxon>Hemiptera</taxon>
        <taxon>Auchenorrhyncha</taxon>
        <taxon>Cercopoidea</taxon>
        <taxon>Clastopteridae</taxon>
        <taxon>Clastoptera</taxon>
    </lineage>
</organism>
<dbReference type="GO" id="GO:0032509">
    <property type="term" value="P:endosome transport via multivesicular body sorting pathway"/>
    <property type="evidence" value="ECO:0007669"/>
    <property type="project" value="TreeGrafter"/>
</dbReference>
<dbReference type="InterPro" id="IPR037104">
    <property type="entry name" value="Annexin_sf"/>
</dbReference>
<sequence length="262" mass="29233">MSSKYYPTECKATVFAALDFDAKQDAKSLKAAMKGFGTDEQAIIDILGRRSIVQRLEIAEYYKSHYGKDLIAALKSELSGNFEEAVKALLKPLPELYASELHDAISGIGTDEEALTEILCALSNYGVRTIVKTYKKLYDRDLEDDLKSDTSGHFRKLLISLCQASRDENAEVDSEAAVKDAQALLDAGINIKGTDESIFNSILVSRSYQQLRQIFSEYEKLAGHDIEEALKKETSGSLEDGYLAIVRCAKNKKKFFCSKIRR</sequence>
<dbReference type="PRINTS" id="PR00196">
    <property type="entry name" value="ANNEXIN"/>
</dbReference>
<dbReference type="FunFam" id="1.10.220.10:FF:000002">
    <property type="entry name" value="Annexin"/>
    <property type="match status" value="1"/>
</dbReference>
<dbReference type="SMART" id="SM00335">
    <property type="entry name" value="ANX"/>
    <property type="match status" value="3"/>
</dbReference>
<keyword evidence="2 6" id="KW-0677">Repeat</keyword>
<dbReference type="PANTHER" id="PTHR10502:SF233">
    <property type="entry name" value="ANNEXIN B9"/>
    <property type="match status" value="1"/>
</dbReference>
<accession>A0A1B6CWZ7</accession>
<gene>
    <name evidence="7" type="ORF">g.3449</name>
</gene>
<evidence type="ECO:0000256" key="4">
    <source>
        <dbReference type="ARBA" id="ARBA00023216"/>
    </source>
</evidence>
<dbReference type="PROSITE" id="PS51897">
    <property type="entry name" value="ANNEXIN_2"/>
    <property type="match status" value="3"/>
</dbReference>
<comment type="similarity">
    <text evidence="1 6">Belongs to the annexin family.</text>
</comment>
<dbReference type="GO" id="GO:0005509">
    <property type="term" value="F:calcium ion binding"/>
    <property type="evidence" value="ECO:0007669"/>
    <property type="project" value="InterPro"/>
</dbReference>
<evidence type="ECO:0000256" key="3">
    <source>
        <dbReference type="ARBA" id="ARBA00022837"/>
    </source>
</evidence>
<dbReference type="Gene3D" id="1.10.220.10">
    <property type="entry name" value="Annexin"/>
    <property type="match status" value="3"/>
</dbReference>
<keyword evidence="5 6" id="KW-0111">Calcium/phospholipid-binding</keyword>
<dbReference type="GO" id="GO:0005634">
    <property type="term" value="C:nucleus"/>
    <property type="evidence" value="ECO:0007669"/>
    <property type="project" value="TreeGrafter"/>
</dbReference>
<evidence type="ECO:0000313" key="7">
    <source>
        <dbReference type="EMBL" id="JAS17944.1"/>
    </source>
</evidence>
<keyword evidence="3 6" id="KW-0106">Calcium</keyword>
<keyword evidence="4 6" id="KW-0041">Annexin</keyword>
<dbReference type="Pfam" id="PF00191">
    <property type="entry name" value="Annexin"/>
    <property type="match status" value="3"/>
</dbReference>
<evidence type="ECO:0000256" key="2">
    <source>
        <dbReference type="ARBA" id="ARBA00022737"/>
    </source>
</evidence>
<comment type="domain">
    <text evidence="6">A pair of annexin repeats may form one binding site for calcium and phospholipid.</text>
</comment>
<evidence type="ECO:0000256" key="5">
    <source>
        <dbReference type="ARBA" id="ARBA00023302"/>
    </source>
</evidence>
<proteinExistence type="inferred from homology"/>
<dbReference type="InterPro" id="IPR001464">
    <property type="entry name" value="Annexin"/>
</dbReference>
<evidence type="ECO:0000256" key="1">
    <source>
        <dbReference type="ARBA" id="ARBA00007831"/>
    </source>
</evidence>